<keyword evidence="1" id="KW-0732">Signal</keyword>
<reference evidence="2 3" key="1">
    <citation type="journal article" date="2023" name="Int. J. Syst. Evol. Microbiol.">
        <title>Methylocystis iwaonis sp. nov., a type II methane-oxidizing bacterium from surface soil of a rice paddy field in Japan, and emended description of the genus Methylocystis (ex Whittenbury et al. 1970) Bowman et al. 1993.</title>
        <authorList>
            <person name="Kaise H."/>
            <person name="Sawadogo J.B."/>
            <person name="Alam M.S."/>
            <person name="Ueno C."/>
            <person name="Dianou D."/>
            <person name="Shinjo R."/>
            <person name="Asakawa S."/>
        </authorList>
    </citation>
    <scope>NUCLEOTIDE SEQUENCE [LARGE SCALE GENOMIC DNA]</scope>
    <source>
        <strain evidence="2 3">SS37A-Re</strain>
    </source>
</reference>
<gene>
    <name evidence="2" type="ORF">SS37A_38030</name>
</gene>
<evidence type="ECO:0000256" key="1">
    <source>
        <dbReference type="SAM" id="SignalP"/>
    </source>
</evidence>
<dbReference type="RefSeq" id="WP_281932242.1">
    <property type="nucleotide sequence ID" value="NZ_AP027143.1"/>
</dbReference>
<evidence type="ECO:0000313" key="3">
    <source>
        <dbReference type="Proteomes" id="UP001317629"/>
    </source>
</evidence>
<geneLocation type="plasmid" evidence="2 3">
    <name>pSS37A-Re-1</name>
</geneLocation>
<dbReference type="Proteomes" id="UP001317629">
    <property type="component" value="Plasmid pSS37A-Re-1"/>
</dbReference>
<feature type="chain" id="PRO_5045310539" description="Nonribosomal peptide synthetase MxaA" evidence="1">
    <location>
        <begin position="20"/>
        <end position="297"/>
    </location>
</feature>
<evidence type="ECO:0000313" key="2">
    <source>
        <dbReference type="EMBL" id="BDV36273.1"/>
    </source>
</evidence>
<sequence>MRIAPLFIVALFWATCAQAADQRVKIHSARPFGYFVGDLIHARIEIMSSADAKLSASSLPRPGPLGVSLDLKDVGVHATAVGADTRWDIDLVYQNFYVALDVRNIDIPAFDLRLGEETISVPAWRVGVAPLREIAPEKQERSEDYLRPDAPAVYAEETEPKRLALAFAALSLLSLTAVARDRAWPPFQKRPARIFSALARKLAAQTRAASEATVLPLAFQSLHRAIDLANGASLLAEDVPGFLARRPEFASLKPAFDRFFSASRRAFFSREGDHVADYTLGELLDFAKALGRRERAQ</sequence>
<protein>
    <recommendedName>
        <fullName evidence="4">Nonribosomal peptide synthetase MxaA</fullName>
    </recommendedName>
</protein>
<evidence type="ECO:0008006" key="4">
    <source>
        <dbReference type="Google" id="ProtNLM"/>
    </source>
</evidence>
<feature type="signal peptide" evidence="1">
    <location>
        <begin position="1"/>
        <end position="19"/>
    </location>
</feature>
<keyword evidence="3" id="KW-1185">Reference proteome</keyword>
<organism evidence="2 3">
    <name type="scientific">Methylocystis iwaonis</name>
    <dbReference type="NCBI Taxonomy" id="2885079"/>
    <lineage>
        <taxon>Bacteria</taxon>
        <taxon>Pseudomonadati</taxon>
        <taxon>Pseudomonadota</taxon>
        <taxon>Alphaproteobacteria</taxon>
        <taxon>Hyphomicrobiales</taxon>
        <taxon>Methylocystaceae</taxon>
        <taxon>Methylocystis</taxon>
    </lineage>
</organism>
<dbReference type="EMBL" id="AP027143">
    <property type="protein sequence ID" value="BDV36273.1"/>
    <property type="molecule type" value="Genomic_DNA"/>
</dbReference>
<proteinExistence type="predicted"/>
<accession>A0ABM8EE11</accession>
<keyword evidence="2" id="KW-0614">Plasmid</keyword>
<name>A0ABM8EE11_9HYPH</name>